<dbReference type="Proteomes" id="UP000026962">
    <property type="component" value="Chromosome 9"/>
</dbReference>
<evidence type="ECO:0000256" key="1">
    <source>
        <dbReference type="SAM" id="MobiDB-lite"/>
    </source>
</evidence>
<name>A0A0E0LZE2_ORYPU</name>
<dbReference type="AlphaFoldDB" id="A0A0E0LZE2"/>
<keyword evidence="3" id="KW-1185">Reference proteome</keyword>
<dbReference type="EnsemblPlants" id="OPUNC09G03640.1">
    <property type="protein sequence ID" value="OPUNC09G03640.1"/>
    <property type="gene ID" value="OPUNC09G03640"/>
</dbReference>
<reference evidence="2" key="1">
    <citation type="submission" date="2015-04" db="UniProtKB">
        <authorList>
            <consortium name="EnsemblPlants"/>
        </authorList>
    </citation>
    <scope>IDENTIFICATION</scope>
</reference>
<feature type="region of interest" description="Disordered" evidence="1">
    <location>
        <begin position="56"/>
        <end position="92"/>
    </location>
</feature>
<accession>A0A0E0LZE2</accession>
<evidence type="ECO:0000313" key="2">
    <source>
        <dbReference type="EnsemblPlants" id="OPUNC09G03640.1"/>
    </source>
</evidence>
<sequence length="92" mass="10170">MNPNQATPSDGSGAEPPRSSRPCRWPREARMKPRRTNSVATRGFKFQMSLVNVRIAPAQDDSGSRAAPNVDRQRPSSSSPRLVTAKSQKHTR</sequence>
<evidence type="ECO:0000313" key="3">
    <source>
        <dbReference type="Proteomes" id="UP000026962"/>
    </source>
</evidence>
<feature type="region of interest" description="Disordered" evidence="1">
    <location>
        <begin position="1"/>
        <end position="42"/>
    </location>
</feature>
<reference evidence="2" key="2">
    <citation type="submission" date="2018-05" db="EMBL/GenBank/DDBJ databases">
        <title>OpunRS2 (Oryza punctata Reference Sequence Version 2).</title>
        <authorList>
            <person name="Zhang J."/>
            <person name="Kudrna D."/>
            <person name="Lee S."/>
            <person name="Talag J."/>
            <person name="Welchert J."/>
            <person name="Wing R.A."/>
        </authorList>
    </citation>
    <scope>NUCLEOTIDE SEQUENCE [LARGE SCALE GENOMIC DNA]</scope>
</reference>
<dbReference type="Gramene" id="OPUNC09G03640.1">
    <property type="protein sequence ID" value="OPUNC09G03640.1"/>
    <property type="gene ID" value="OPUNC09G03640"/>
</dbReference>
<feature type="compositionally biased region" description="Polar residues" evidence="1">
    <location>
        <begin position="1"/>
        <end position="10"/>
    </location>
</feature>
<dbReference type="HOGENOM" id="CLU_2417104_0_0_1"/>
<protein>
    <submittedName>
        <fullName evidence="2">Uncharacterized protein</fullName>
    </submittedName>
</protein>
<proteinExistence type="predicted"/>
<organism evidence="2">
    <name type="scientific">Oryza punctata</name>
    <name type="common">Red rice</name>
    <dbReference type="NCBI Taxonomy" id="4537"/>
    <lineage>
        <taxon>Eukaryota</taxon>
        <taxon>Viridiplantae</taxon>
        <taxon>Streptophyta</taxon>
        <taxon>Embryophyta</taxon>
        <taxon>Tracheophyta</taxon>
        <taxon>Spermatophyta</taxon>
        <taxon>Magnoliopsida</taxon>
        <taxon>Liliopsida</taxon>
        <taxon>Poales</taxon>
        <taxon>Poaceae</taxon>
        <taxon>BOP clade</taxon>
        <taxon>Oryzoideae</taxon>
        <taxon>Oryzeae</taxon>
        <taxon>Oryzinae</taxon>
        <taxon>Oryza</taxon>
    </lineage>
</organism>